<dbReference type="Proteomes" id="UP001215598">
    <property type="component" value="Unassembled WGS sequence"/>
</dbReference>
<comment type="caution">
    <text evidence="2">The sequence shown here is derived from an EMBL/GenBank/DDBJ whole genome shotgun (WGS) entry which is preliminary data.</text>
</comment>
<evidence type="ECO:0000256" key="1">
    <source>
        <dbReference type="SAM" id="MobiDB-lite"/>
    </source>
</evidence>
<evidence type="ECO:0000313" key="2">
    <source>
        <dbReference type="EMBL" id="KAJ7713010.1"/>
    </source>
</evidence>
<feature type="region of interest" description="Disordered" evidence="1">
    <location>
        <begin position="312"/>
        <end position="476"/>
    </location>
</feature>
<protein>
    <submittedName>
        <fullName evidence="2">Uncharacterized protein</fullName>
    </submittedName>
</protein>
<reference evidence="2" key="1">
    <citation type="submission" date="2023-03" db="EMBL/GenBank/DDBJ databases">
        <title>Massive genome expansion in bonnet fungi (Mycena s.s.) driven by repeated elements and novel gene families across ecological guilds.</title>
        <authorList>
            <consortium name="Lawrence Berkeley National Laboratory"/>
            <person name="Harder C.B."/>
            <person name="Miyauchi S."/>
            <person name="Viragh M."/>
            <person name="Kuo A."/>
            <person name="Thoen E."/>
            <person name="Andreopoulos B."/>
            <person name="Lu D."/>
            <person name="Skrede I."/>
            <person name="Drula E."/>
            <person name="Henrissat B."/>
            <person name="Morin E."/>
            <person name="Kohler A."/>
            <person name="Barry K."/>
            <person name="LaButti K."/>
            <person name="Morin E."/>
            <person name="Salamov A."/>
            <person name="Lipzen A."/>
            <person name="Mereny Z."/>
            <person name="Hegedus B."/>
            <person name="Baldrian P."/>
            <person name="Stursova M."/>
            <person name="Weitz H."/>
            <person name="Taylor A."/>
            <person name="Grigoriev I.V."/>
            <person name="Nagy L.G."/>
            <person name="Martin F."/>
            <person name="Kauserud H."/>
        </authorList>
    </citation>
    <scope>NUCLEOTIDE SEQUENCE</scope>
    <source>
        <strain evidence="2">CBHHK182m</strain>
    </source>
</reference>
<keyword evidence="3" id="KW-1185">Reference proteome</keyword>
<feature type="region of interest" description="Disordered" evidence="1">
    <location>
        <begin position="159"/>
        <end position="198"/>
    </location>
</feature>
<dbReference type="EMBL" id="JARKIB010000353">
    <property type="protein sequence ID" value="KAJ7713010.1"/>
    <property type="molecule type" value="Genomic_DNA"/>
</dbReference>
<feature type="compositionally biased region" description="Basic and acidic residues" evidence="1">
    <location>
        <begin position="374"/>
        <end position="390"/>
    </location>
</feature>
<accession>A0AAD7H694</accession>
<feature type="compositionally biased region" description="Basic and acidic residues" evidence="1">
    <location>
        <begin position="425"/>
        <end position="456"/>
    </location>
</feature>
<feature type="compositionally biased region" description="Basic and acidic residues" evidence="1">
    <location>
        <begin position="320"/>
        <end position="357"/>
    </location>
</feature>
<organism evidence="2 3">
    <name type="scientific">Mycena metata</name>
    <dbReference type="NCBI Taxonomy" id="1033252"/>
    <lineage>
        <taxon>Eukaryota</taxon>
        <taxon>Fungi</taxon>
        <taxon>Dikarya</taxon>
        <taxon>Basidiomycota</taxon>
        <taxon>Agaricomycotina</taxon>
        <taxon>Agaricomycetes</taxon>
        <taxon>Agaricomycetidae</taxon>
        <taxon>Agaricales</taxon>
        <taxon>Marasmiineae</taxon>
        <taxon>Mycenaceae</taxon>
        <taxon>Mycena</taxon>
    </lineage>
</organism>
<sequence length="636" mass="69365">MKTNGDTKKGLCRVNGLAEVECRSVLKPLSLKLPVYPNPTPGATQQAACSPTACLALPDAYGKRREPDLRTKHTLTLPSFPSPPASCLALASLSARLLGQHGHKSSAPFAREGYPIPGRTDSVAARSVLPTGAHVPHSRSGFDSYSPEESATAYLPRALTSTLTPNSKPAGPRRDSEHRARRHEDDRTAAPYGPRDPLRSHVRAAADVVAVCAHTLAPTPTAGTHSAPPPIATLSVLEGHRAPTTPAPGSPPFISIACGDVFALPLPQRRERRRRHLRPSAPESDRGCGTEAAAQDGQRTRCLLQGIRLHHQRGYHARHTPPEARNARDRYTRLPGQETKRKEEGVDIIEGKDRNNEDTLAAPARHRPPATPDTKLRPRERHETRQDAGHDTPSPPLRVACLTEQARQRGREGKGQGQILAGDTGARRCEAERDKRGDEDKIVKEERKNNDGKNGKDVLPTRPRLLSAGLGSNEERDAAYDERIEGDAQRPDVPLIVRANPRLGRAEIVDALSVADVLPSLEVLTTDESVAAGAKDKLTLEVWLESFRARDEQRLLGKSILLCWRTRDAGLEGEEAGADRGKKLVKSPGIRKINIQEDEGESLEDSEMKTPARWWLKSKSRAWQCDTAGPIAPVQA</sequence>
<dbReference type="AlphaFoldDB" id="A0AAD7H694"/>
<name>A0AAD7H694_9AGAR</name>
<evidence type="ECO:0000313" key="3">
    <source>
        <dbReference type="Proteomes" id="UP001215598"/>
    </source>
</evidence>
<feature type="region of interest" description="Disordered" evidence="1">
    <location>
        <begin position="267"/>
        <end position="297"/>
    </location>
</feature>
<gene>
    <name evidence="2" type="ORF">B0H16DRAFT_1702645</name>
</gene>
<proteinExistence type="predicted"/>
<feature type="compositionally biased region" description="Basic and acidic residues" evidence="1">
    <location>
        <begin position="172"/>
        <end position="188"/>
    </location>
</feature>